<accession>A0A8S9R023</accession>
<dbReference type="EMBL" id="QGKX02000996">
    <property type="protein sequence ID" value="KAF3556918.1"/>
    <property type="molecule type" value="Genomic_DNA"/>
</dbReference>
<evidence type="ECO:0000313" key="1">
    <source>
        <dbReference type="EMBL" id="KAF3556918.1"/>
    </source>
</evidence>
<dbReference type="Proteomes" id="UP000712600">
    <property type="component" value="Unassembled WGS sequence"/>
</dbReference>
<reference evidence="1" key="1">
    <citation type="submission" date="2019-12" db="EMBL/GenBank/DDBJ databases">
        <title>Genome sequencing and annotation of Brassica cretica.</title>
        <authorList>
            <person name="Studholme D.J."/>
            <person name="Sarris P."/>
        </authorList>
    </citation>
    <scope>NUCLEOTIDE SEQUENCE</scope>
    <source>
        <strain evidence="1">PFS-109/04</strain>
        <tissue evidence="1">Leaf</tissue>
    </source>
</reference>
<organism evidence="1 2">
    <name type="scientific">Brassica cretica</name>
    <name type="common">Mustard</name>
    <dbReference type="NCBI Taxonomy" id="69181"/>
    <lineage>
        <taxon>Eukaryota</taxon>
        <taxon>Viridiplantae</taxon>
        <taxon>Streptophyta</taxon>
        <taxon>Embryophyta</taxon>
        <taxon>Tracheophyta</taxon>
        <taxon>Spermatophyta</taxon>
        <taxon>Magnoliopsida</taxon>
        <taxon>eudicotyledons</taxon>
        <taxon>Gunneridae</taxon>
        <taxon>Pentapetalae</taxon>
        <taxon>rosids</taxon>
        <taxon>malvids</taxon>
        <taxon>Brassicales</taxon>
        <taxon>Brassicaceae</taxon>
        <taxon>Brassiceae</taxon>
        <taxon>Brassica</taxon>
    </lineage>
</organism>
<sequence>MAGEREVYGLLPDQETSCLPPPTSTRVRFLVPAGFDPSCVVSGHTQCLPASAPARDAITFSPNRFTAELRCLVWALRSMKDLGYHEVVIGFDFREVTEAVRRPKDWPAFVLYFER</sequence>
<evidence type="ECO:0000313" key="2">
    <source>
        <dbReference type="Proteomes" id="UP000712600"/>
    </source>
</evidence>
<evidence type="ECO:0008006" key="3">
    <source>
        <dbReference type="Google" id="ProtNLM"/>
    </source>
</evidence>
<gene>
    <name evidence="1" type="ORF">F2Q69_00010459</name>
</gene>
<proteinExistence type="predicted"/>
<name>A0A8S9R023_BRACR</name>
<protein>
    <recommendedName>
        <fullName evidence="3">RNase H type-1 domain-containing protein</fullName>
    </recommendedName>
</protein>
<dbReference type="AlphaFoldDB" id="A0A8S9R023"/>
<comment type="caution">
    <text evidence="1">The sequence shown here is derived from an EMBL/GenBank/DDBJ whole genome shotgun (WGS) entry which is preliminary data.</text>
</comment>